<dbReference type="InterPro" id="IPR023574">
    <property type="entry name" value="Ribosomal_uL4_dom_sf"/>
</dbReference>
<protein>
    <submittedName>
        <fullName evidence="5">LSU ribosomal protein L4p (L1e)</fullName>
    </submittedName>
</protein>
<accession>A0A3B1CEB0</accession>
<evidence type="ECO:0000313" key="5">
    <source>
        <dbReference type="EMBL" id="VAX23063.1"/>
    </source>
</evidence>
<name>A0A3B1CEB0_9ZZZZ</name>
<dbReference type="GO" id="GO:0005840">
    <property type="term" value="C:ribosome"/>
    <property type="evidence" value="ECO:0007669"/>
    <property type="project" value="UniProtKB-KW"/>
</dbReference>
<dbReference type="GO" id="GO:1990904">
    <property type="term" value="C:ribonucleoprotein complex"/>
    <property type="evidence" value="ECO:0007669"/>
    <property type="project" value="UniProtKB-KW"/>
</dbReference>
<proteinExistence type="inferred from homology"/>
<gene>
    <name evidence="5" type="ORF">MNBD_NITROSPINAE01-15</name>
</gene>
<evidence type="ECO:0000256" key="3">
    <source>
        <dbReference type="ARBA" id="ARBA00023274"/>
    </source>
</evidence>
<dbReference type="PANTHER" id="PTHR10746:SF6">
    <property type="entry name" value="LARGE RIBOSOMAL SUBUNIT PROTEIN UL4M"/>
    <property type="match status" value="1"/>
</dbReference>
<feature type="region of interest" description="Disordered" evidence="4">
    <location>
        <begin position="40"/>
        <end position="79"/>
    </location>
</feature>
<reference evidence="5" key="1">
    <citation type="submission" date="2018-06" db="EMBL/GenBank/DDBJ databases">
        <authorList>
            <person name="Zhirakovskaya E."/>
        </authorList>
    </citation>
    <scope>NUCLEOTIDE SEQUENCE</scope>
</reference>
<comment type="similarity">
    <text evidence="1">Belongs to the universal ribosomal protein uL4 family.</text>
</comment>
<organism evidence="5">
    <name type="scientific">hydrothermal vent metagenome</name>
    <dbReference type="NCBI Taxonomy" id="652676"/>
    <lineage>
        <taxon>unclassified sequences</taxon>
        <taxon>metagenomes</taxon>
        <taxon>ecological metagenomes</taxon>
    </lineage>
</organism>
<feature type="compositionally biased region" description="Polar residues" evidence="4">
    <location>
        <begin position="40"/>
        <end position="49"/>
    </location>
</feature>
<dbReference type="SUPFAM" id="SSF52166">
    <property type="entry name" value="Ribosomal protein L4"/>
    <property type="match status" value="1"/>
</dbReference>
<evidence type="ECO:0000256" key="4">
    <source>
        <dbReference type="SAM" id="MobiDB-lite"/>
    </source>
</evidence>
<evidence type="ECO:0000256" key="2">
    <source>
        <dbReference type="ARBA" id="ARBA00022980"/>
    </source>
</evidence>
<keyword evidence="2 5" id="KW-0689">Ribosomal protein</keyword>
<dbReference type="InterPro" id="IPR002136">
    <property type="entry name" value="Ribosomal_uL4"/>
</dbReference>
<dbReference type="EMBL" id="UOGC01000146">
    <property type="protein sequence ID" value="VAX23063.1"/>
    <property type="molecule type" value="Genomic_DNA"/>
</dbReference>
<dbReference type="GO" id="GO:0006412">
    <property type="term" value="P:translation"/>
    <property type="evidence" value="ECO:0007669"/>
    <property type="project" value="InterPro"/>
</dbReference>
<dbReference type="Pfam" id="PF00573">
    <property type="entry name" value="Ribosomal_L4"/>
    <property type="match status" value="1"/>
</dbReference>
<dbReference type="Gene3D" id="3.40.1370.10">
    <property type="match status" value="1"/>
</dbReference>
<dbReference type="HAMAP" id="MF_01328_B">
    <property type="entry name" value="Ribosomal_uL4_B"/>
    <property type="match status" value="1"/>
</dbReference>
<sequence>MNIDILDGGKNKVGDVELDPSIFETEVKKGLLHDMVVSQMASRRSGTKSTKFRHEVRGGGAKPWAQKGTGRARAGSKRSPIFRGGGVTFAPKPRDYSFKLPKKARAAALRCALSAKIADKAIMIIDKFELSEPKTKQAIAVLSALGLAGKTLVVLDEQNKNTELGFRNLPSVKLIHAQGVNVYDLLYADHVLMTEKSLAAIQERLKK</sequence>
<keyword evidence="3" id="KW-0687">Ribonucleoprotein</keyword>
<dbReference type="PANTHER" id="PTHR10746">
    <property type="entry name" value="50S RIBOSOMAL PROTEIN L4"/>
    <property type="match status" value="1"/>
</dbReference>
<evidence type="ECO:0000256" key="1">
    <source>
        <dbReference type="ARBA" id="ARBA00010528"/>
    </source>
</evidence>
<dbReference type="InterPro" id="IPR013005">
    <property type="entry name" value="Ribosomal_uL4-like"/>
</dbReference>
<dbReference type="AlphaFoldDB" id="A0A3B1CEB0"/>
<dbReference type="GO" id="GO:0003735">
    <property type="term" value="F:structural constituent of ribosome"/>
    <property type="evidence" value="ECO:0007669"/>
    <property type="project" value="InterPro"/>
</dbReference>
<dbReference type="NCBIfam" id="TIGR03953">
    <property type="entry name" value="rplD_bact"/>
    <property type="match status" value="1"/>
</dbReference>